<gene>
    <name evidence="3" type="ORF">LIPSTDRAFT_172680</name>
</gene>
<dbReference type="PANTHER" id="PTHR38111">
    <property type="entry name" value="ZN(2)-C6 FUNGAL-TYPE DOMAIN-CONTAINING PROTEIN-RELATED"/>
    <property type="match status" value="1"/>
</dbReference>
<evidence type="ECO:0000313" key="3">
    <source>
        <dbReference type="EMBL" id="ODQ69982.1"/>
    </source>
</evidence>
<dbReference type="Proteomes" id="UP000094385">
    <property type="component" value="Unassembled WGS sequence"/>
</dbReference>
<feature type="domain" description="Zn(2)-C6 fungal-type" evidence="2">
    <location>
        <begin position="9"/>
        <end position="37"/>
    </location>
</feature>
<dbReference type="PANTHER" id="PTHR38111:SF6">
    <property type="entry name" value="FINGER DOMAIN PROTEIN, PUTATIVE (AFU_ORTHOLOGUE AFUA_8G01940)-RELATED"/>
    <property type="match status" value="1"/>
</dbReference>
<sequence>MVGVPRSKGCQICLQRRVKCDETRPACKRCEARGQKCPGYEKARKFCHFPLPTDQHQNSADSGPRGQVDAQPHKRTFYGSALHRWSSIDETVALNLAHMALDV</sequence>
<dbReference type="SUPFAM" id="SSF57701">
    <property type="entry name" value="Zn2/Cys6 DNA-binding domain"/>
    <property type="match status" value="1"/>
</dbReference>
<name>A0A1E3PYK4_LIPST</name>
<dbReference type="EMBL" id="KV454301">
    <property type="protein sequence ID" value="ODQ69982.1"/>
    <property type="molecule type" value="Genomic_DNA"/>
</dbReference>
<evidence type="ECO:0000256" key="1">
    <source>
        <dbReference type="SAM" id="MobiDB-lite"/>
    </source>
</evidence>
<dbReference type="GO" id="GO:0008270">
    <property type="term" value="F:zinc ion binding"/>
    <property type="evidence" value="ECO:0007669"/>
    <property type="project" value="InterPro"/>
</dbReference>
<evidence type="ECO:0000313" key="4">
    <source>
        <dbReference type="Proteomes" id="UP000094385"/>
    </source>
</evidence>
<dbReference type="PROSITE" id="PS50048">
    <property type="entry name" value="ZN2_CY6_FUNGAL_2"/>
    <property type="match status" value="1"/>
</dbReference>
<proteinExistence type="predicted"/>
<dbReference type="InterPro" id="IPR001138">
    <property type="entry name" value="Zn2Cys6_DnaBD"/>
</dbReference>
<accession>A0A1E3PYK4</accession>
<protein>
    <recommendedName>
        <fullName evidence="2">Zn(2)-C6 fungal-type domain-containing protein</fullName>
    </recommendedName>
</protein>
<dbReference type="GO" id="GO:0000981">
    <property type="term" value="F:DNA-binding transcription factor activity, RNA polymerase II-specific"/>
    <property type="evidence" value="ECO:0007669"/>
    <property type="project" value="InterPro"/>
</dbReference>
<organism evidence="3 4">
    <name type="scientific">Lipomyces starkeyi NRRL Y-11557</name>
    <dbReference type="NCBI Taxonomy" id="675824"/>
    <lineage>
        <taxon>Eukaryota</taxon>
        <taxon>Fungi</taxon>
        <taxon>Dikarya</taxon>
        <taxon>Ascomycota</taxon>
        <taxon>Saccharomycotina</taxon>
        <taxon>Lipomycetes</taxon>
        <taxon>Lipomycetales</taxon>
        <taxon>Lipomycetaceae</taxon>
        <taxon>Lipomyces</taxon>
    </lineage>
</organism>
<dbReference type="CDD" id="cd00067">
    <property type="entry name" value="GAL4"/>
    <property type="match status" value="1"/>
</dbReference>
<reference evidence="3 4" key="1">
    <citation type="journal article" date="2016" name="Proc. Natl. Acad. Sci. U.S.A.">
        <title>Comparative genomics of biotechnologically important yeasts.</title>
        <authorList>
            <person name="Riley R."/>
            <person name="Haridas S."/>
            <person name="Wolfe K.H."/>
            <person name="Lopes M.R."/>
            <person name="Hittinger C.T."/>
            <person name="Goeker M."/>
            <person name="Salamov A.A."/>
            <person name="Wisecaver J.H."/>
            <person name="Long T.M."/>
            <person name="Calvey C.H."/>
            <person name="Aerts A.L."/>
            <person name="Barry K.W."/>
            <person name="Choi C."/>
            <person name="Clum A."/>
            <person name="Coughlan A.Y."/>
            <person name="Deshpande S."/>
            <person name="Douglass A.P."/>
            <person name="Hanson S.J."/>
            <person name="Klenk H.-P."/>
            <person name="LaButti K.M."/>
            <person name="Lapidus A."/>
            <person name="Lindquist E.A."/>
            <person name="Lipzen A.M."/>
            <person name="Meier-Kolthoff J.P."/>
            <person name="Ohm R.A."/>
            <person name="Otillar R.P."/>
            <person name="Pangilinan J.L."/>
            <person name="Peng Y."/>
            <person name="Rokas A."/>
            <person name="Rosa C.A."/>
            <person name="Scheuner C."/>
            <person name="Sibirny A.A."/>
            <person name="Slot J.C."/>
            <person name="Stielow J.B."/>
            <person name="Sun H."/>
            <person name="Kurtzman C.P."/>
            <person name="Blackwell M."/>
            <person name="Grigoriev I.V."/>
            <person name="Jeffries T.W."/>
        </authorList>
    </citation>
    <scope>NUCLEOTIDE SEQUENCE [LARGE SCALE GENOMIC DNA]</scope>
    <source>
        <strain evidence="3 4">NRRL Y-11557</strain>
    </source>
</reference>
<dbReference type="AlphaFoldDB" id="A0A1E3PYK4"/>
<dbReference type="STRING" id="675824.A0A1E3PYK4"/>
<dbReference type="InterPro" id="IPR053178">
    <property type="entry name" value="Osmoadaptation_assoc"/>
</dbReference>
<dbReference type="OrthoDB" id="5418899at2759"/>
<dbReference type="SMART" id="SM00066">
    <property type="entry name" value="GAL4"/>
    <property type="match status" value="1"/>
</dbReference>
<feature type="region of interest" description="Disordered" evidence="1">
    <location>
        <begin position="52"/>
        <end position="72"/>
    </location>
</feature>
<dbReference type="InterPro" id="IPR036864">
    <property type="entry name" value="Zn2-C6_fun-type_DNA-bd_sf"/>
</dbReference>
<dbReference type="Gene3D" id="4.10.240.10">
    <property type="entry name" value="Zn(2)-C6 fungal-type DNA-binding domain"/>
    <property type="match status" value="1"/>
</dbReference>
<evidence type="ECO:0000259" key="2">
    <source>
        <dbReference type="PROSITE" id="PS50048"/>
    </source>
</evidence>
<dbReference type="Pfam" id="PF00172">
    <property type="entry name" value="Zn_clus"/>
    <property type="match status" value="1"/>
</dbReference>
<keyword evidence="4" id="KW-1185">Reference proteome</keyword>